<dbReference type="Proteomes" id="UP000707245">
    <property type="component" value="Unassembled WGS sequence"/>
</dbReference>
<dbReference type="RefSeq" id="WP_192542578.1">
    <property type="nucleotide sequence ID" value="NZ_CASHZX010000002.1"/>
</dbReference>
<evidence type="ECO:0000313" key="1">
    <source>
        <dbReference type="EMBL" id="MBE0459083.1"/>
    </source>
</evidence>
<reference evidence="1 2" key="1">
    <citation type="submission" date="2020-07" db="EMBL/GenBank/DDBJ databases">
        <title>Halophilic bacteria isolated from french cheeses.</title>
        <authorList>
            <person name="Kothe C.I."/>
            <person name="Farah-Kraiem B."/>
            <person name="Renault P."/>
            <person name="Dridi B."/>
        </authorList>
    </citation>
    <scope>NUCLEOTIDE SEQUENCE [LARGE SCALE GENOMIC DNA]</scope>
    <source>
        <strain evidence="1 2">FME14</strain>
    </source>
</reference>
<comment type="caution">
    <text evidence="1">The sequence shown here is derived from an EMBL/GenBank/DDBJ whole genome shotgun (WGS) entry which is preliminary data.</text>
</comment>
<gene>
    <name evidence="1" type="ORF">EI167_16875</name>
</gene>
<accession>A0ABR9FQF3</accession>
<protein>
    <submittedName>
        <fullName evidence="1">2OG-Fe(II) oxygenase</fullName>
    </submittedName>
</protein>
<evidence type="ECO:0000313" key="2">
    <source>
        <dbReference type="Proteomes" id="UP000707245"/>
    </source>
</evidence>
<name>A0ABR9FQF3_9GAMM</name>
<proteinExistence type="predicted"/>
<dbReference type="EMBL" id="RRZA01000062">
    <property type="protein sequence ID" value="MBE0459083.1"/>
    <property type="molecule type" value="Genomic_DNA"/>
</dbReference>
<organism evidence="1 2">
    <name type="scientific">Pseudoalteromonas prydzensis</name>
    <dbReference type="NCBI Taxonomy" id="182141"/>
    <lineage>
        <taxon>Bacteria</taxon>
        <taxon>Pseudomonadati</taxon>
        <taxon>Pseudomonadota</taxon>
        <taxon>Gammaproteobacteria</taxon>
        <taxon>Alteromonadales</taxon>
        <taxon>Pseudoalteromonadaceae</taxon>
        <taxon>Pseudoalteromonas</taxon>
    </lineage>
</organism>
<sequence>MAIFKNLFRWQRGRQASGYDKMLLCGAYWPIKFDTYLIKFPVGSEIKPHTDKVNSGKHFRLNIILKRAQLGGEFICENTLFQSTRMKLFRPDITQHAVTKIEKGNRYILSIGWVKSD</sequence>
<keyword evidence="2" id="KW-1185">Reference proteome</keyword>